<keyword evidence="4" id="KW-1185">Reference proteome</keyword>
<name>A0A6A5U8A3_9PLEO</name>
<dbReference type="OrthoDB" id="2910287at2759"/>
<protein>
    <submittedName>
        <fullName evidence="3">Uncharacterized protein</fullName>
    </submittedName>
</protein>
<reference evidence="3" key="1">
    <citation type="journal article" date="2020" name="Stud. Mycol.">
        <title>101 Dothideomycetes genomes: a test case for predicting lifestyles and emergence of pathogens.</title>
        <authorList>
            <person name="Haridas S."/>
            <person name="Albert R."/>
            <person name="Binder M."/>
            <person name="Bloem J."/>
            <person name="Labutti K."/>
            <person name="Salamov A."/>
            <person name="Andreopoulos B."/>
            <person name="Baker S."/>
            <person name="Barry K."/>
            <person name="Bills G."/>
            <person name="Bluhm B."/>
            <person name="Cannon C."/>
            <person name="Castanera R."/>
            <person name="Culley D."/>
            <person name="Daum C."/>
            <person name="Ezra D."/>
            <person name="Gonzalez J."/>
            <person name="Henrissat B."/>
            <person name="Kuo A."/>
            <person name="Liang C."/>
            <person name="Lipzen A."/>
            <person name="Lutzoni F."/>
            <person name="Magnuson J."/>
            <person name="Mondo S."/>
            <person name="Nolan M."/>
            <person name="Ohm R."/>
            <person name="Pangilinan J."/>
            <person name="Park H.-J."/>
            <person name="Ramirez L."/>
            <person name="Alfaro M."/>
            <person name="Sun H."/>
            <person name="Tritt A."/>
            <person name="Yoshinaga Y."/>
            <person name="Zwiers L.-H."/>
            <person name="Turgeon B."/>
            <person name="Goodwin S."/>
            <person name="Spatafora J."/>
            <person name="Crous P."/>
            <person name="Grigoriev I."/>
        </authorList>
    </citation>
    <scope>NUCLEOTIDE SEQUENCE</scope>
    <source>
        <strain evidence="3">CBS 675.92</strain>
    </source>
</reference>
<dbReference type="EMBL" id="ML976982">
    <property type="protein sequence ID" value="KAF1960904.1"/>
    <property type="molecule type" value="Genomic_DNA"/>
</dbReference>
<keyword evidence="2" id="KW-0732">Signal</keyword>
<evidence type="ECO:0000256" key="1">
    <source>
        <dbReference type="SAM" id="MobiDB-lite"/>
    </source>
</evidence>
<feature type="region of interest" description="Disordered" evidence="1">
    <location>
        <begin position="47"/>
        <end position="83"/>
    </location>
</feature>
<feature type="signal peptide" evidence="2">
    <location>
        <begin position="1"/>
        <end position="15"/>
    </location>
</feature>
<evidence type="ECO:0000256" key="2">
    <source>
        <dbReference type="SAM" id="SignalP"/>
    </source>
</evidence>
<organism evidence="3 4">
    <name type="scientific">Byssothecium circinans</name>
    <dbReference type="NCBI Taxonomy" id="147558"/>
    <lineage>
        <taxon>Eukaryota</taxon>
        <taxon>Fungi</taxon>
        <taxon>Dikarya</taxon>
        <taxon>Ascomycota</taxon>
        <taxon>Pezizomycotina</taxon>
        <taxon>Dothideomycetes</taxon>
        <taxon>Pleosporomycetidae</taxon>
        <taxon>Pleosporales</taxon>
        <taxon>Massarineae</taxon>
        <taxon>Massarinaceae</taxon>
        <taxon>Byssothecium</taxon>
    </lineage>
</organism>
<feature type="compositionally biased region" description="Basic and acidic residues" evidence="1">
    <location>
        <begin position="62"/>
        <end position="80"/>
    </location>
</feature>
<accession>A0A6A5U8A3</accession>
<feature type="chain" id="PRO_5025330826" evidence="2">
    <location>
        <begin position="16"/>
        <end position="320"/>
    </location>
</feature>
<sequence>MYLLPLLTLLSTTLANPLFKHTRTPANQTSTPTYLTDLSTLSNFYPTPTSLSIPRPAPISPLEKDHRESTKKDRETEKGMEKRKKLCLKEQDNFAKGPPLSLDLCKEEGYGDCHHFQAGNAECVDLVKDLGNGWTGNDFASSLRPAKGTTCTFFRNIGCDPKDKQFHTEHGYCRLKDTGRLEGFNFDKGISSFKCFTLLSKRAAEKRDVVEKRVDERTLGVAVFCNTPNKPLRNCLPPVDALNKCVSLKNIADNHANAVSTSKGSACAVYVDQSCKGKKMLFNGPRYNLQALGFGNSISSVRCWDFRYGEYPPDLNRRGW</sequence>
<proteinExistence type="predicted"/>
<dbReference type="AlphaFoldDB" id="A0A6A5U8A3"/>
<evidence type="ECO:0000313" key="3">
    <source>
        <dbReference type="EMBL" id="KAF1960904.1"/>
    </source>
</evidence>
<gene>
    <name evidence="3" type="ORF">CC80DRAFT_544299</name>
</gene>
<evidence type="ECO:0000313" key="4">
    <source>
        <dbReference type="Proteomes" id="UP000800035"/>
    </source>
</evidence>
<dbReference type="Proteomes" id="UP000800035">
    <property type="component" value="Unassembled WGS sequence"/>
</dbReference>